<reference evidence="1" key="1">
    <citation type="submission" date="2024-07" db="EMBL/GenBank/DDBJ databases">
        <authorList>
            <person name="Kim Y.J."/>
            <person name="Jeong J.Y."/>
        </authorList>
    </citation>
    <scope>NUCLEOTIDE SEQUENCE</scope>
    <source>
        <strain evidence="1">GIHE-MW2</strain>
    </source>
</reference>
<sequence>MIDDDGRSQLKEAALKQKVVELIEIILIYKLPQLSRKELEAMFGLEDLKKTRYFQDVAADYKVEGKLEGKLETIPLLLEAGLTVERIAQSLGLDLELVETVAKNQSGANPNQN</sequence>
<accession>A0AAU8JLC9</accession>
<gene>
    <name evidence="1" type="ORF">ABWT76_000631</name>
</gene>
<evidence type="ECO:0000313" key="1">
    <source>
        <dbReference type="EMBL" id="XCM40065.1"/>
    </source>
</evidence>
<organism evidence="1">
    <name type="scientific">Planktothricoides raciborskii GIHE-MW2</name>
    <dbReference type="NCBI Taxonomy" id="2792601"/>
    <lineage>
        <taxon>Bacteria</taxon>
        <taxon>Bacillati</taxon>
        <taxon>Cyanobacteriota</taxon>
        <taxon>Cyanophyceae</taxon>
        <taxon>Oscillatoriophycideae</taxon>
        <taxon>Oscillatoriales</taxon>
        <taxon>Oscillatoriaceae</taxon>
        <taxon>Planktothricoides</taxon>
    </lineage>
</organism>
<proteinExistence type="predicted"/>
<name>A0AAU8JLC9_9CYAN</name>
<dbReference type="Pfam" id="PF11103">
    <property type="entry name" value="DUF2887"/>
    <property type="match status" value="1"/>
</dbReference>
<protein>
    <submittedName>
        <fullName evidence="1">DUF2887 domain-containing protein</fullName>
    </submittedName>
</protein>
<dbReference type="EMBL" id="CP159837">
    <property type="protein sequence ID" value="XCM40065.1"/>
    <property type="molecule type" value="Genomic_DNA"/>
</dbReference>
<dbReference type="RefSeq" id="WP_156331945.1">
    <property type="nucleotide sequence ID" value="NZ_CP159837.1"/>
</dbReference>
<dbReference type="InterPro" id="IPR022573">
    <property type="entry name" value="DUF2887"/>
</dbReference>
<dbReference type="AlphaFoldDB" id="A0AAU8JLC9"/>